<reference evidence="2" key="2">
    <citation type="submission" date="2024-04" db="EMBL/GenBank/DDBJ databases">
        <authorList>
            <person name="Chen Y."/>
            <person name="Shah S."/>
            <person name="Dougan E. K."/>
            <person name="Thang M."/>
            <person name="Chan C."/>
        </authorList>
    </citation>
    <scope>NUCLEOTIDE SEQUENCE [LARGE SCALE GENOMIC DNA]</scope>
</reference>
<keyword evidence="4" id="KW-1185">Reference proteome</keyword>
<keyword evidence="3" id="KW-0648">Protein biosynthesis</keyword>
<sequence length="683" mass="76276">MAMEEDVAKMSWDRKRNLNRDELNGYYRERFNQAAEQRRVRMYDRAWDEVRKREIAQGAKARATRATAQTAQANVTKNLSTPAPTPLAEEGWGGSGTPYAGKAHENIPEFSGRANAYKEYRKRLTLYDKKMSLAGGGKETAFNVVSSLKGRAWDACEDLEMATLEGADAMKTVLERLDRVFKYDALTELPADFEAFFVTLSPRRSQSIQEYSADFERALRKLDAHNVQLPDKVIGWWYLRRAGISKEQRQMIMSHLGSSQISLETMRRGMNFIIGQDTVPDTHAKTHTTSRWSRGGKEPIFYEEDADDGHGWDEDDYEEGDAYWFDEGAAYYDDDGEEETDEAYAAFDDAAAEYDEIMANYVEAKQSLQQLRVSRGYFPVVALGPDVKGGGPSKGAVRKGKSKGKGKSLQADAETAELRWLARLVLANAYNVDKLADDAEVGDVHMVEETGVIDLTLDQTSDAAMPDCGAASVLTSRMQLLKYVKFLVEAKYNVKDIPVWKCQKGFRFGNGNLNSTTWCALVPTFFHGARRDVLIYIIDGNAPILLGRPLMEALGISVDYANGLIRVGSGPWSRAERGAKGEFVIHLAADIGELCSSEPVQAFIPDDFDKHVQPEKYGIDQLNHGDLIFNMDEQEPKNTAQVDEQSQQHFSLNSLASANAEQIDPRAVSFTNDILSNNNSAEP</sequence>
<evidence type="ECO:0000313" key="4">
    <source>
        <dbReference type="Proteomes" id="UP001152797"/>
    </source>
</evidence>
<organism evidence="1">
    <name type="scientific">Cladocopium goreaui</name>
    <dbReference type="NCBI Taxonomy" id="2562237"/>
    <lineage>
        <taxon>Eukaryota</taxon>
        <taxon>Sar</taxon>
        <taxon>Alveolata</taxon>
        <taxon>Dinophyceae</taxon>
        <taxon>Suessiales</taxon>
        <taxon>Symbiodiniaceae</taxon>
        <taxon>Cladocopium</taxon>
    </lineage>
</organism>
<protein>
    <submittedName>
        <fullName evidence="3">Eukaryotic translation initiation factor isoform 4G-2</fullName>
    </submittedName>
</protein>
<evidence type="ECO:0000313" key="3">
    <source>
        <dbReference type="EMBL" id="CAL4792019.1"/>
    </source>
</evidence>
<dbReference type="OrthoDB" id="441589at2759"/>
<reference evidence="1" key="1">
    <citation type="submission" date="2022-10" db="EMBL/GenBank/DDBJ databases">
        <authorList>
            <person name="Chen Y."/>
            <person name="Dougan E. K."/>
            <person name="Chan C."/>
            <person name="Rhodes N."/>
            <person name="Thang M."/>
        </authorList>
    </citation>
    <scope>NUCLEOTIDE SEQUENCE</scope>
</reference>
<dbReference type="AlphaFoldDB" id="A0A9P1GBY7"/>
<dbReference type="EMBL" id="CAMXCT030003480">
    <property type="protein sequence ID" value="CAL4792019.1"/>
    <property type="molecule type" value="Genomic_DNA"/>
</dbReference>
<proteinExistence type="predicted"/>
<dbReference type="EMBL" id="CAMXCT020003480">
    <property type="protein sequence ID" value="CAL1158082.1"/>
    <property type="molecule type" value="Genomic_DNA"/>
</dbReference>
<keyword evidence="3" id="KW-0396">Initiation factor</keyword>
<dbReference type="Proteomes" id="UP001152797">
    <property type="component" value="Unassembled WGS sequence"/>
</dbReference>
<name>A0A9P1GBY7_9DINO</name>
<gene>
    <name evidence="1" type="ORF">C1SCF055_LOCUS30480</name>
</gene>
<dbReference type="EMBL" id="CAMXCT010003480">
    <property type="protein sequence ID" value="CAI4004707.1"/>
    <property type="molecule type" value="Genomic_DNA"/>
</dbReference>
<comment type="caution">
    <text evidence="1">The sequence shown here is derived from an EMBL/GenBank/DDBJ whole genome shotgun (WGS) entry which is preliminary data.</text>
</comment>
<dbReference type="GO" id="GO:0003743">
    <property type="term" value="F:translation initiation factor activity"/>
    <property type="evidence" value="ECO:0007669"/>
    <property type="project" value="UniProtKB-KW"/>
</dbReference>
<evidence type="ECO:0000313" key="2">
    <source>
        <dbReference type="EMBL" id="CAL1158082.1"/>
    </source>
</evidence>
<evidence type="ECO:0000313" key="1">
    <source>
        <dbReference type="EMBL" id="CAI4004707.1"/>
    </source>
</evidence>
<accession>A0A9P1GBY7</accession>